<accession>A0A1H1SJW5</accession>
<dbReference type="Proteomes" id="UP000198859">
    <property type="component" value="Chromosome I"/>
</dbReference>
<sequence>MTVPSRRALAGTLAALTAATTLALAPTGAGVAAPTPAPRAAATARVPGDQPLPGWTISNPPLAPLVVDGRRTRVLQGVHQHAAYDIEVPARWNGELVMWAHGYRGDGRVLTVDPPEFGLRERVLRQGYAWAASSYARNEYDVRTGVRTTKGLADLVARTLGREPRRTYLAGVSMGGHVIGRSLEQYPAAYDGALPMCGVLGDQELFDYLLGYNLVAQDLADRPAYPPPADYLTADVPVIQQRLGLAGLRPGGPDTTNALGRQLRDVTTDLTGGPRPGADQAFAVWKDFLFTLFTPDGGGPLSANPGRVAQNLRTTYTPSTPVDVDRTVQRVRAADPVSRRTHRLTQIPRIQGRPRVPVLTLHGLGDLFVPFSMEQVYRREVGRHHRSALLVQRAVRAAGHCEFTPAEAGRAWDDLTRWVESRRHGRGPGGQVRRPAGDDVLDAATVASPTYGCRFTDPAAYADPQRFPTRALYARCPVG</sequence>
<evidence type="ECO:0008006" key="5">
    <source>
        <dbReference type="Google" id="ProtNLM"/>
    </source>
</evidence>
<dbReference type="STRING" id="642780.SAMN04488570_1976"/>
<dbReference type="AlphaFoldDB" id="A0A1H1SJW5"/>
<dbReference type="OrthoDB" id="7197847at2"/>
<name>A0A1H1SJW5_9ACTN</name>
<keyword evidence="4" id="KW-1185">Reference proteome</keyword>
<dbReference type="InterPro" id="IPR029058">
    <property type="entry name" value="AB_hydrolase_fold"/>
</dbReference>
<proteinExistence type="predicted"/>
<keyword evidence="2" id="KW-0732">Signal</keyword>
<gene>
    <name evidence="3" type="ORF">SAMN04488570_1976</name>
</gene>
<dbReference type="InterPro" id="IPR006311">
    <property type="entry name" value="TAT_signal"/>
</dbReference>
<dbReference type="Gene3D" id="3.40.50.1820">
    <property type="entry name" value="alpha/beta hydrolase"/>
    <property type="match status" value="1"/>
</dbReference>
<dbReference type="PROSITE" id="PS51318">
    <property type="entry name" value="TAT"/>
    <property type="match status" value="1"/>
</dbReference>
<dbReference type="EMBL" id="LT629757">
    <property type="protein sequence ID" value="SDS48287.1"/>
    <property type="molecule type" value="Genomic_DNA"/>
</dbReference>
<dbReference type="RefSeq" id="WP_091729004.1">
    <property type="nucleotide sequence ID" value="NZ_LT629757.1"/>
</dbReference>
<evidence type="ECO:0000313" key="3">
    <source>
        <dbReference type="EMBL" id="SDS48287.1"/>
    </source>
</evidence>
<evidence type="ECO:0000256" key="1">
    <source>
        <dbReference type="SAM" id="MobiDB-lite"/>
    </source>
</evidence>
<evidence type="ECO:0000256" key="2">
    <source>
        <dbReference type="SAM" id="SignalP"/>
    </source>
</evidence>
<feature type="compositionally biased region" description="Low complexity" evidence="1">
    <location>
        <begin position="28"/>
        <end position="48"/>
    </location>
</feature>
<protein>
    <recommendedName>
        <fullName evidence="5">Alpha/beta hydrolase family protein</fullName>
    </recommendedName>
</protein>
<feature type="region of interest" description="Disordered" evidence="1">
    <location>
        <begin position="28"/>
        <end position="55"/>
    </location>
</feature>
<dbReference type="SUPFAM" id="SSF53474">
    <property type="entry name" value="alpha/beta-Hydrolases"/>
    <property type="match status" value="1"/>
</dbReference>
<evidence type="ECO:0000313" key="4">
    <source>
        <dbReference type="Proteomes" id="UP000198859"/>
    </source>
</evidence>
<feature type="signal peptide" evidence="2">
    <location>
        <begin position="1"/>
        <end position="25"/>
    </location>
</feature>
<organism evidence="3 4">
    <name type="scientific">Nocardioides scoriae</name>
    <dbReference type="NCBI Taxonomy" id="642780"/>
    <lineage>
        <taxon>Bacteria</taxon>
        <taxon>Bacillati</taxon>
        <taxon>Actinomycetota</taxon>
        <taxon>Actinomycetes</taxon>
        <taxon>Propionibacteriales</taxon>
        <taxon>Nocardioidaceae</taxon>
        <taxon>Nocardioides</taxon>
    </lineage>
</organism>
<reference evidence="4" key="1">
    <citation type="submission" date="2016-10" db="EMBL/GenBank/DDBJ databases">
        <authorList>
            <person name="Varghese N."/>
            <person name="Submissions S."/>
        </authorList>
    </citation>
    <scope>NUCLEOTIDE SEQUENCE [LARGE SCALE GENOMIC DNA]</scope>
    <source>
        <strain evidence="4">DSM 22127</strain>
    </source>
</reference>
<feature type="chain" id="PRO_5039339622" description="Alpha/beta hydrolase family protein" evidence="2">
    <location>
        <begin position="26"/>
        <end position="479"/>
    </location>
</feature>